<dbReference type="Proteomes" id="UP001595752">
    <property type="component" value="Unassembled WGS sequence"/>
</dbReference>
<keyword evidence="2" id="KW-1185">Reference proteome</keyword>
<proteinExistence type="predicted"/>
<accession>A0ABV8B3A3</accession>
<gene>
    <name evidence="1" type="ORF">ACFOU2_14565</name>
</gene>
<dbReference type="EMBL" id="JBHRZT010000052">
    <property type="protein sequence ID" value="MFC3884648.1"/>
    <property type="molecule type" value="Genomic_DNA"/>
</dbReference>
<dbReference type="SUPFAM" id="SSF52540">
    <property type="entry name" value="P-loop containing nucleoside triphosphate hydrolases"/>
    <property type="match status" value="1"/>
</dbReference>
<comment type="caution">
    <text evidence="1">The sequence shown here is derived from an EMBL/GenBank/DDBJ whole genome shotgun (WGS) entry which is preliminary data.</text>
</comment>
<protein>
    <submittedName>
        <fullName evidence="1">Uncharacterized protein</fullName>
    </submittedName>
</protein>
<sequence>MTVDRAKKSRSQNGQSWCVTFEHPFRKEAGGKKGQPIRMGLNLNSEEEAEKLRKQLNDLVTDEKFWTPKAKARANTLFDERIVAAVYDEQEEPVLVGIRNRVLPFQSEEGYANVQIIGERGAGKTTLLRQLLGLKDETELFPPAGMTHNVSYEIEWLLADQELYEVVVTFLPFKEVKARVEEAVVEAAAVYAMENSEQEMMKALMDRDFSLRSLMGPLPSAVSSLYGFAPPACDKTHLQRWEPYLKAMKDAAIRLRNDVLTQHVPDDEQKQRFLALWRQDPVCNGITDALLEEIERLFSILENGQITYHTDDWPVCWRLKTRDGDYFLQLLYLLFGDDPGVDGNQLTALVEGMRIKGPFRPLANEGAVPKLMLTERTIADGRLSAHQTERITSADAVMIVERAGSTAGCSLFKEMVINGQAHKMHIVFTNVEAVTGNRLPTHQDKCEHLLHTLHNRVQQVGSAWGERAGRIVMSALKQNGLYMAESSNGNRTVQTLQKLVHALEKSTIPKGSHHVYPIYGSTALSLAILDGARQFRNRIEYHDDIFSTFASCMGEALYRFFIQEPSGWSLPEAPNIEKDRTIERICFLIHQDLLAYAEEEITGKPLQQAVPTQTEELVRQPFLHDIYEMVKGCIERAGGVVIS</sequence>
<evidence type="ECO:0000313" key="2">
    <source>
        <dbReference type="Proteomes" id="UP001595752"/>
    </source>
</evidence>
<evidence type="ECO:0000313" key="1">
    <source>
        <dbReference type="EMBL" id="MFC3884648.1"/>
    </source>
</evidence>
<dbReference type="RefSeq" id="WP_377916268.1">
    <property type="nucleotide sequence ID" value="NZ_JBHRZT010000052.1"/>
</dbReference>
<reference evidence="2" key="1">
    <citation type="journal article" date="2019" name="Int. J. Syst. Evol. Microbiol.">
        <title>The Global Catalogue of Microorganisms (GCM) 10K type strain sequencing project: providing services to taxonomists for standard genome sequencing and annotation.</title>
        <authorList>
            <consortium name="The Broad Institute Genomics Platform"/>
            <consortium name="The Broad Institute Genome Sequencing Center for Infectious Disease"/>
            <person name="Wu L."/>
            <person name="Ma J."/>
        </authorList>
    </citation>
    <scope>NUCLEOTIDE SEQUENCE [LARGE SCALE GENOMIC DNA]</scope>
    <source>
        <strain evidence="2">CCUG 61889</strain>
    </source>
</reference>
<name>A0ABV8B3A3_9BACI</name>
<organism evidence="1 2">
    <name type="scientific">Bacillus songklensis</name>
    <dbReference type="NCBI Taxonomy" id="1069116"/>
    <lineage>
        <taxon>Bacteria</taxon>
        <taxon>Bacillati</taxon>
        <taxon>Bacillota</taxon>
        <taxon>Bacilli</taxon>
        <taxon>Bacillales</taxon>
        <taxon>Bacillaceae</taxon>
        <taxon>Bacillus</taxon>
    </lineage>
</organism>
<dbReference type="InterPro" id="IPR027417">
    <property type="entry name" value="P-loop_NTPase"/>
</dbReference>